<dbReference type="GO" id="GO:0016651">
    <property type="term" value="F:oxidoreductase activity, acting on NAD(P)H"/>
    <property type="evidence" value="ECO:0007669"/>
    <property type="project" value="TreeGrafter"/>
</dbReference>
<reference evidence="8 9" key="1">
    <citation type="submission" date="2020-07" db="EMBL/GenBank/DDBJ databases">
        <title>Sequencing the genomes of 1000 actinobacteria strains.</title>
        <authorList>
            <person name="Klenk H.-P."/>
        </authorList>
    </citation>
    <scope>NUCLEOTIDE SEQUENCE [LARGE SCALE GENOMIC DNA]</scope>
    <source>
        <strain evidence="8 9">DSM 19082</strain>
    </source>
</reference>
<dbReference type="InterPro" id="IPR036188">
    <property type="entry name" value="FAD/NAD-bd_sf"/>
</dbReference>
<dbReference type="PRINTS" id="PR00411">
    <property type="entry name" value="PNDRDTASEI"/>
</dbReference>
<keyword evidence="4 8" id="KW-0560">Oxidoreductase</keyword>
<keyword evidence="3" id="KW-0274">FAD</keyword>
<comment type="caution">
    <text evidence="8">The sequence shown here is derived from an EMBL/GenBank/DDBJ whole genome shotgun (WGS) entry which is preliminary data.</text>
</comment>
<keyword evidence="8" id="KW-0223">Dioxygenase</keyword>
<evidence type="ECO:0000313" key="9">
    <source>
        <dbReference type="Proteomes" id="UP000582231"/>
    </source>
</evidence>
<dbReference type="GO" id="GO:0008860">
    <property type="term" value="F:ferredoxin-NAD+ reductase activity"/>
    <property type="evidence" value="ECO:0007669"/>
    <property type="project" value="UniProtKB-EC"/>
</dbReference>
<sequence length="397" mass="41570">MSATDLDDGAGTSGRAVVVGGGHGGTQTADALRRFGWTGPVTVVDADPWQPYQRPPLSKGVLGDARDDLCFHGPEHYADESIDLVLGDGAVALDRAQREVRLASGRVLGYDHLVLGLGSVARPVPFDTAGLDGIGVLRTRQDADALRRWAFEARSAVLVGAGFIGLELATQLRGIGLDVTVVETAPALLTAALSDVTADFLRARHEADGVRLRFGARVVAVDGVGGRVRRVRLDSGELLPADLVVVGVGALPNDRLAADAGLAVDDGIVVDHDFRTSDPAIFAIGDCARFPTPGGPSRLTSVQHAFDSGTRVAKVLTGREGGPMPVPWFWTDQAGVKVQMAGGVGGHDRVEVLGSIQDARFSVRRYAGDLLVGGESVGWPQEHLATRRELAAVPAPS</sequence>
<dbReference type="EC" id="1.18.1.3" evidence="8"/>
<dbReference type="InterPro" id="IPR028202">
    <property type="entry name" value="Reductase_C"/>
</dbReference>
<dbReference type="EMBL" id="JACCBF010000001">
    <property type="protein sequence ID" value="NYD32846.1"/>
    <property type="molecule type" value="Genomic_DNA"/>
</dbReference>
<comment type="cofactor">
    <cofactor evidence="1">
        <name>FAD</name>
        <dbReference type="ChEBI" id="CHEBI:57692"/>
    </cofactor>
</comment>
<evidence type="ECO:0000256" key="3">
    <source>
        <dbReference type="ARBA" id="ARBA00022827"/>
    </source>
</evidence>
<proteinExistence type="predicted"/>
<dbReference type="GO" id="GO:0051213">
    <property type="term" value="F:dioxygenase activity"/>
    <property type="evidence" value="ECO:0007669"/>
    <property type="project" value="UniProtKB-KW"/>
</dbReference>
<dbReference type="Pfam" id="PF07992">
    <property type="entry name" value="Pyr_redox_2"/>
    <property type="match status" value="1"/>
</dbReference>
<dbReference type="Gene3D" id="3.50.50.60">
    <property type="entry name" value="FAD/NAD(P)-binding domain"/>
    <property type="match status" value="2"/>
</dbReference>
<name>A0A852RUF0_9ACTN</name>
<evidence type="ECO:0000256" key="1">
    <source>
        <dbReference type="ARBA" id="ARBA00001974"/>
    </source>
</evidence>
<gene>
    <name evidence="8" type="ORF">BJ958_004392</name>
</gene>
<evidence type="ECO:0000259" key="7">
    <source>
        <dbReference type="Pfam" id="PF14759"/>
    </source>
</evidence>
<dbReference type="InterPro" id="IPR050446">
    <property type="entry name" value="FAD-oxidoreductase/Apoptosis"/>
</dbReference>
<dbReference type="Proteomes" id="UP000582231">
    <property type="component" value="Unassembled WGS sequence"/>
</dbReference>
<evidence type="ECO:0000256" key="5">
    <source>
        <dbReference type="SAM" id="MobiDB-lite"/>
    </source>
</evidence>
<keyword evidence="2" id="KW-0285">Flavoprotein</keyword>
<dbReference type="PANTHER" id="PTHR43557:SF2">
    <property type="entry name" value="RIESKE DOMAIN-CONTAINING PROTEIN-RELATED"/>
    <property type="match status" value="1"/>
</dbReference>
<evidence type="ECO:0000256" key="4">
    <source>
        <dbReference type="ARBA" id="ARBA00023002"/>
    </source>
</evidence>
<dbReference type="PANTHER" id="PTHR43557">
    <property type="entry name" value="APOPTOSIS-INDUCING FACTOR 1"/>
    <property type="match status" value="1"/>
</dbReference>
<dbReference type="SUPFAM" id="SSF55424">
    <property type="entry name" value="FAD/NAD-linked reductases, dimerisation (C-terminal) domain"/>
    <property type="match status" value="1"/>
</dbReference>
<protein>
    <submittedName>
        <fullName evidence="8">3-phenylpropionate/trans-cinnamate dioxygenase ferredoxin reductase subunit</fullName>
        <ecNumber evidence="8">1.18.1.3</ecNumber>
    </submittedName>
</protein>
<feature type="region of interest" description="Disordered" evidence="5">
    <location>
        <begin position="1"/>
        <end position="23"/>
    </location>
</feature>
<feature type="domain" description="FAD/NAD(P)-binding" evidence="6">
    <location>
        <begin position="16"/>
        <end position="309"/>
    </location>
</feature>
<dbReference type="Pfam" id="PF14759">
    <property type="entry name" value="Reductase_C"/>
    <property type="match status" value="1"/>
</dbReference>
<dbReference type="InterPro" id="IPR016156">
    <property type="entry name" value="FAD/NAD-linked_Rdtase_dimer_sf"/>
</dbReference>
<dbReference type="InterPro" id="IPR023753">
    <property type="entry name" value="FAD/NAD-binding_dom"/>
</dbReference>
<dbReference type="GO" id="GO:0005737">
    <property type="term" value="C:cytoplasm"/>
    <property type="evidence" value="ECO:0007669"/>
    <property type="project" value="TreeGrafter"/>
</dbReference>
<dbReference type="PRINTS" id="PR00368">
    <property type="entry name" value="FADPNR"/>
</dbReference>
<organism evidence="8 9">
    <name type="scientific">Nocardioides kongjuensis</name>
    <dbReference type="NCBI Taxonomy" id="349522"/>
    <lineage>
        <taxon>Bacteria</taxon>
        <taxon>Bacillati</taxon>
        <taxon>Actinomycetota</taxon>
        <taxon>Actinomycetes</taxon>
        <taxon>Propionibacteriales</taxon>
        <taxon>Nocardioidaceae</taxon>
        <taxon>Nocardioides</taxon>
    </lineage>
</organism>
<dbReference type="RefSeq" id="WP_179728967.1">
    <property type="nucleotide sequence ID" value="NZ_BAABEF010000001.1"/>
</dbReference>
<feature type="domain" description="Reductase C-terminal" evidence="7">
    <location>
        <begin position="328"/>
        <end position="391"/>
    </location>
</feature>
<dbReference type="Gene3D" id="3.30.390.30">
    <property type="match status" value="1"/>
</dbReference>
<dbReference type="SUPFAM" id="SSF51905">
    <property type="entry name" value="FAD/NAD(P)-binding domain"/>
    <property type="match status" value="1"/>
</dbReference>
<evidence type="ECO:0000259" key="6">
    <source>
        <dbReference type="Pfam" id="PF07992"/>
    </source>
</evidence>
<accession>A0A852RUF0</accession>
<dbReference type="AlphaFoldDB" id="A0A852RUF0"/>
<evidence type="ECO:0000313" key="8">
    <source>
        <dbReference type="EMBL" id="NYD32846.1"/>
    </source>
</evidence>
<evidence type="ECO:0000256" key="2">
    <source>
        <dbReference type="ARBA" id="ARBA00022630"/>
    </source>
</evidence>
<keyword evidence="9" id="KW-1185">Reference proteome</keyword>